<feature type="transmembrane region" description="Helical" evidence="7">
    <location>
        <begin position="262"/>
        <end position="281"/>
    </location>
</feature>
<evidence type="ECO:0000313" key="9">
    <source>
        <dbReference type="EMBL" id="SHJ82399.1"/>
    </source>
</evidence>
<dbReference type="GO" id="GO:0022857">
    <property type="term" value="F:transmembrane transporter activity"/>
    <property type="evidence" value="ECO:0007669"/>
    <property type="project" value="TreeGrafter"/>
</dbReference>
<evidence type="ECO:0000256" key="3">
    <source>
        <dbReference type="ARBA" id="ARBA00022519"/>
    </source>
</evidence>
<reference evidence="9 10" key="1">
    <citation type="submission" date="2016-11" db="EMBL/GenBank/DDBJ databases">
        <authorList>
            <person name="Jaros S."/>
            <person name="Januszkiewicz K."/>
            <person name="Wedrychowicz H."/>
        </authorList>
    </citation>
    <scope>NUCLEOTIDE SEQUENCE [LARGE SCALE GENOMIC DNA]</scope>
    <source>
        <strain evidence="9 10">CGMCC 4.5723</strain>
    </source>
</reference>
<evidence type="ECO:0000256" key="2">
    <source>
        <dbReference type="ARBA" id="ARBA00022475"/>
    </source>
</evidence>
<feature type="transmembrane region" description="Helical" evidence="7">
    <location>
        <begin position="154"/>
        <end position="173"/>
    </location>
</feature>
<gene>
    <name evidence="9" type="ORF">SAMN05421803_11031</name>
</gene>
<dbReference type="STRING" id="758803.SAMN05421803_11031"/>
<dbReference type="PANTHER" id="PTHR33362:SF2">
    <property type="entry name" value="TRAP TRANSPORTER LARGE PERMEASE PROTEIN"/>
    <property type="match status" value="1"/>
</dbReference>
<proteinExistence type="predicted"/>
<feature type="transmembrane region" description="Helical" evidence="7">
    <location>
        <begin position="6"/>
        <end position="22"/>
    </location>
</feature>
<feature type="transmembrane region" description="Helical" evidence="7">
    <location>
        <begin position="424"/>
        <end position="446"/>
    </location>
</feature>
<evidence type="ECO:0000256" key="4">
    <source>
        <dbReference type="ARBA" id="ARBA00022692"/>
    </source>
</evidence>
<feature type="transmembrane region" description="Helical" evidence="7">
    <location>
        <begin position="221"/>
        <end position="242"/>
    </location>
</feature>
<feature type="transmembrane region" description="Helical" evidence="7">
    <location>
        <begin position="61"/>
        <end position="86"/>
    </location>
</feature>
<keyword evidence="5 7" id="KW-1133">Transmembrane helix</keyword>
<feature type="transmembrane region" description="Helical" evidence="7">
    <location>
        <begin position="369"/>
        <end position="392"/>
    </location>
</feature>
<organism evidence="9 10">
    <name type="scientific">Nocardiopsis flavescens</name>
    <dbReference type="NCBI Taxonomy" id="758803"/>
    <lineage>
        <taxon>Bacteria</taxon>
        <taxon>Bacillati</taxon>
        <taxon>Actinomycetota</taxon>
        <taxon>Actinomycetes</taxon>
        <taxon>Streptosporangiales</taxon>
        <taxon>Nocardiopsidaceae</taxon>
        <taxon>Nocardiopsis</taxon>
    </lineage>
</organism>
<dbReference type="InterPro" id="IPR004681">
    <property type="entry name" value="TRAP_DctM"/>
</dbReference>
<dbReference type="Proteomes" id="UP000184452">
    <property type="component" value="Unassembled WGS sequence"/>
</dbReference>
<evidence type="ECO:0000313" key="10">
    <source>
        <dbReference type="Proteomes" id="UP000184452"/>
    </source>
</evidence>
<dbReference type="Pfam" id="PF06808">
    <property type="entry name" value="DctM"/>
    <property type="match status" value="1"/>
</dbReference>
<evidence type="ECO:0000259" key="8">
    <source>
        <dbReference type="Pfam" id="PF06808"/>
    </source>
</evidence>
<feature type="transmembrane region" description="Helical" evidence="7">
    <location>
        <begin position="179"/>
        <end position="201"/>
    </location>
</feature>
<keyword evidence="3" id="KW-0997">Cell inner membrane</keyword>
<feature type="transmembrane region" description="Helical" evidence="7">
    <location>
        <begin position="302"/>
        <end position="322"/>
    </location>
</feature>
<dbReference type="EMBL" id="FQZK01000010">
    <property type="protein sequence ID" value="SHJ82399.1"/>
    <property type="molecule type" value="Genomic_DNA"/>
</dbReference>
<protein>
    <submittedName>
        <fullName evidence="9">TRAP-type C4-dicarboxylate transport system, large permease component</fullName>
    </submittedName>
</protein>
<sequence>MPIALLALAAFIAVIIVWNVVFKRNMGEAMLLGLVTTALFAGAQAPAYLLGGLADALTHDVLYAALAFVFMAYLIDVTGLIQRILAILNSVFGRIRGGPAFIDTAGSAVFGSLSGSNSANTASSGSFTGPWMVRTGWTPTRAATVLAGNGGMGAALPPSASMVIMIGFAGGMVTTGQVYLGLLVAGLYQILLRIGLVAYFVRRDGIPKVDEHDLVPLRTSLRQGAGALSIFLGALIPIVLTVGPLADLLAESTPLGDAMGDISLLTWIPILIIGFALVAGRDRLPRSARDWSRLLDGALPKFATIGALLFFAIAASEILGRLGLAEDVNAVLEALPVGSTLMVVVVGLVVTLVAGPLSSTATLTAVGQISFLALVGVGVDPLLAVIAILVFASTEGASPPASGSIFVAAGLTGARPESTFLPLIVYYMIPIFLIGCLIGWGVLPVLGG</sequence>
<accession>A0A1M6MFY4</accession>
<feature type="transmembrane region" description="Helical" evidence="7">
    <location>
        <begin position="334"/>
        <end position="357"/>
    </location>
</feature>
<evidence type="ECO:0000256" key="5">
    <source>
        <dbReference type="ARBA" id="ARBA00022989"/>
    </source>
</evidence>
<name>A0A1M6MFY4_9ACTN</name>
<dbReference type="RefSeq" id="WP_073380322.1">
    <property type="nucleotide sequence ID" value="NZ_FQZK01000010.1"/>
</dbReference>
<dbReference type="GO" id="GO:0005886">
    <property type="term" value="C:plasma membrane"/>
    <property type="evidence" value="ECO:0007669"/>
    <property type="project" value="UniProtKB-SubCell"/>
</dbReference>
<evidence type="ECO:0000256" key="6">
    <source>
        <dbReference type="ARBA" id="ARBA00023136"/>
    </source>
</evidence>
<dbReference type="AlphaFoldDB" id="A0A1M6MFY4"/>
<feature type="transmembrane region" description="Helical" evidence="7">
    <location>
        <begin position="29"/>
        <end position="49"/>
    </location>
</feature>
<keyword evidence="10" id="KW-1185">Reference proteome</keyword>
<keyword evidence="2" id="KW-1003">Cell membrane</keyword>
<evidence type="ECO:0000256" key="1">
    <source>
        <dbReference type="ARBA" id="ARBA00004429"/>
    </source>
</evidence>
<dbReference type="OrthoDB" id="3761770at2"/>
<dbReference type="PANTHER" id="PTHR33362">
    <property type="entry name" value="SIALIC ACID TRAP TRANSPORTER PERMEASE PROTEIN SIAT-RELATED"/>
    <property type="match status" value="1"/>
</dbReference>
<evidence type="ECO:0000256" key="7">
    <source>
        <dbReference type="SAM" id="Phobius"/>
    </source>
</evidence>
<keyword evidence="6 7" id="KW-0472">Membrane</keyword>
<comment type="subcellular location">
    <subcellularLocation>
        <location evidence="1">Cell inner membrane</location>
        <topology evidence="1">Multi-pass membrane protein</topology>
    </subcellularLocation>
</comment>
<feature type="domain" description="TRAP C4-dicarboxylate transport system permease DctM subunit" evidence="8">
    <location>
        <begin position="7"/>
        <end position="431"/>
    </location>
</feature>
<keyword evidence="4 7" id="KW-0812">Transmembrane</keyword>
<dbReference type="InterPro" id="IPR010656">
    <property type="entry name" value="DctM"/>
</dbReference>